<evidence type="ECO:0000259" key="5">
    <source>
        <dbReference type="PROSITE" id="PS50932"/>
    </source>
</evidence>
<dbReference type="Pfam" id="PF13407">
    <property type="entry name" value="Peripla_BP_4"/>
    <property type="match status" value="1"/>
</dbReference>
<dbReference type="Gene3D" id="1.10.260.40">
    <property type="entry name" value="lambda repressor-like DNA-binding domains"/>
    <property type="match status" value="1"/>
</dbReference>
<keyword evidence="2" id="KW-0805">Transcription regulation</keyword>
<evidence type="ECO:0000259" key="6">
    <source>
        <dbReference type="PROSITE" id="PS50943"/>
    </source>
</evidence>
<keyword evidence="4" id="KW-0804">Transcription</keyword>
<keyword evidence="1" id="KW-0678">Repressor</keyword>
<feature type="domain" description="HTH lacI-type" evidence="5">
    <location>
        <begin position="2"/>
        <end position="43"/>
    </location>
</feature>
<dbReference type="InterPro" id="IPR001387">
    <property type="entry name" value="Cro/C1-type_HTH"/>
</dbReference>
<dbReference type="AlphaFoldDB" id="A0A024P9M1"/>
<dbReference type="Proteomes" id="UP000028868">
    <property type="component" value="Unassembled WGS sequence"/>
</dbReference>
<dbReference type="RefSeq" id="WP_035511393.1">
    <property type="nucleotide sequence ID" value="NZ_CCDH010000004.1"/>
</dbReference>
<dbReference type="Pfam" id="PF13377">
    <property type="entry name" value="Peripla_BP_3"/>
    <property type="match status" value="1"/>
</dbReference>
<gene>
    <name evidence="7" type="primary">ccpA_6</name>
    <name evidence="7" type="ORF">BN983_03910</name>
</gene>
<dbReference type="InterPro" id="IPR046335">
    <property type="entry name" value="LacI/GalR-like_sensor"/>
</dbReference>
<dbReference type="PROSITE" id="PS00356">
    <property type="entry name" value="HTH_LACI_1"/>
    <property type="match status" value="1"/>
</dbReference>
<evidence type="ECO:0000313" key="8">
    <source>
        <dbReference type="Proteomes" id="UP000028868"/>
    </source>
</evidence>
<dbReference type="EMBL" id="CCDI010000007">
    <property type="protein sequence ID" value="CDQ25558.1"/>
    <property type="molecule type" value="Genomic_DNA"/>
</dbReference>
<reference evidence="7 8" key="2">
    <citation type="submission" date="2014-05" db="EMBL/GenBank/DDBJ databases">
        <title>Draft genome sequence of Halobacillus karajensis HK-03.</title>
        <authorList>
            <person name="Khelaifia S."/>
            <person name="Croce O."/>
            <person name="Lagier J.C."/>
            <person name="Raoult D."/>
        </authorList>
    </citation>
    <scope>NUCLEOTIDE SEQUENCE [LARGE SCALE GENOMIC DNA]</scope>
    <source>
        <strain evidence="7 8">HD-03</strain>
    </source>
</reference>
<dbReference type="PANTHER" id="PTHR30146:SF148">
    <property type="entry name" value="HTH-TYPE TRANSCRIPTIONAL REPRESSOR PURR-RELATED"/>
    <property type="match status" value="1"/>
</dbReference>
<keyword evidence="8" id="KW-1185">Reference proteome</keyword>
<dbReference type="InterPro" id="IPR025997">
    <property type="entry name" value="SBP_2_dom"/>
</dbReference>
<comment type="caution">
    <text evidence="7">The sequence shown here is derived from an EMBL/GenBank/DDBJ whole genome shotgun (WGS) entry which is preliminary data.</text>
</comment>
<dbReference type="Gene3D" id="3.40.50.2300">
    <property type="match status" value="4"/>
</dbReference>
<dbReference type="CDD" id="cd06316">
    <property type="entry name" value="PBP1_ABC_sugar_binding-like"/>
    <property type="match status" value="1"/>
</dbReference>
<evidence type="ECO:0000256" key="3">
    <source>
        <dbReference type="ARBA" id="ARBA00023125"/>
    </source>
</evidence>
<sequence length="674" mass="75798">MANIQDIAKMAGVSVATVSHVVNRTRYVSPETVQRVEEVINSLEELPNFIVKKRGASPKDKKQQILVFSTDIFHPFQADVIQALQEKTSDNSELRIVHIQAEDLLQTLSSYSLDNPNLNIGKVLLLDRPLDRSLKVHSSLKVSPTVIVSENAFDFNDIETHEAYTIISDNYKGAYDSVRHLVNHGHTKIGLVHNFSKQDEMPDDILKGYKRALKDCDITLYKEHIIESTSVENIHEILSKREPPTALIITSETALLQVLTFLNSRNLQCPDDLSILCFNDRRWFKLFNPALTAVRPDVRQISDKILSYILNDTSHEKESPYVPVKIQLRQSTSGIARGPFGEKAASVDSIQITEQEVAAVRSKKPTAVISFHYTGAAWMHLHERGIRDLFNELGISLLAVTDAHFDPEMQIKQLEGLMALDPDIVIAIPTENNKTSEIFKRIGESRAKLILITNVPHGMEQEDYISCISVNEWSHGRLAGSGLGSTMREEGRTRIGMLSFDSDFYATNQRDTAAHQILVEEYPDLEVVGKEQFKDESEVIDKTKKLIQEHPAIEGIYVSWEGPATKVLEALKELDREDILIGTADLDYELALNMAKGKNIKKISAQLPYDQGKALALAAANAVLDKYVPKFIGVEPVEVTQKNLLKMWERIFHESASKEIVKAVKANPYYLPEK</sequence>
<accession>A0A024P9M1</accession>
<evidence type="ECO:0000313" key="7">
    <source>
        <dbReference type="EMBL" id="CDQ25558.1"/>
    </source>
</evidence>
<dbReference type="SMART" id="SM00354">
    <property type="entry name" value="HTH_LACI"/>
    <property type="match status" value="1"/>
</dbReference>
<dbReference type="SUPFAM" id="SSF47413">
    <property type="entry name" value="lambda repressor-like DNA-binding domains"/>
    <property type="match status" value="1"/>
</dbReference>
<dbReference type="InterPro" id="IPR000843">
    <property type="entry name" value="HTH_LacI"/>
</dbReference>
<protein>
    <submittedName>
        <fullName evidence="7">Glucose-resistance amylase regulator</fullName>
    </submittedName>
</protein>
<dbReference type="GO" id="GO:0000976">
    <property type="term" value="F:transcription cis-regulatory region binding"/>
    <property type="evidence" value="ECO:0007669"/>
    <property type="project" value="TreeGrafter"/>
</dbReference>
<evidence type="ECO:0000256" key="4">
    <source>
        <dbReference type="ARBA" id="ARBA00023163"/>
    </source>
</evidence>
<dbReference type="InterPro" id="IPR010982">
    <property type="entry name" value="Lambda_DNA-bd_dom_sf"/>
</dbReference>
<dbReference type="SUPFAM" id="SSF53822">
    <property type="entry name" value="Periplasmic binding protein-like I"/>
    <property type="match status" value="2"/>
</dbReference>
<dbReference type="Pfam" id="PF00356">
    <property type="entry name" value="LacI"/>
    <property type="match status" value="1"/>
</dbReference>
<keyword evidence="3" id="KW-0238">DNA-binding</keyword>
<dbReference type="CDD" id="cd01392">
    <property type="entry name" value="HTH_LacI"/>
    <property type="match status" value="1"/>
</dbReference>
<organism evidence="7 8">
    <name type="scientific">Halobacillus karajensis</name>
    <dbReference type="NCBI Taxonomy" id="195088"/>
    <lineage>
        <taxon>Bacteria</taxon>
        <taxon>Bacillati</taxon>
        <taxon>Bacillota</taxon>
        <taxon>Bacilli</taxon>
        <taxon>Bacillales</taxon>
        <taxon>Bacillaceae</taxon>
        <taxon>Halobacillus</taxon>
    </lineage>
</organism>
<feature type="domain" description="HTH cro/C1-type" evidence="6">
    <location>
        <begin position="5"/>
        <end position="46"/>
    </location>
</feature>
<dbReference type="PROSITE" id="PS50932">
    <property type="entry name" value="HTH_LACI_2"/>
    <property type="match status" value="1"/>
</dbReference>
<reference evidence="8" key="1">
    <citation type="submission" date="2014-03" db="EMBL/GenBank/DDBJ databases">
        <authorList>
            <person name="Urmite Genomes U."/>
        </authorList>
    </citation>
    <scope>NUCLEOTIDE SEQUENCE [LARGE SCALE GENOMIC DNA]</scope>
    <source>
        <strain evidence="8">HD-03</strain>
    </source>
</reference>
<name>A0A024P9M1_9BACI</name>
<dbReference type="GO" id="GO:0003700">
    <property type="term" value="F:DNA-binding transcription factor activity"/>
    <property type="evidence" value="ECO:0007669"/>
    <property type="project" value="TreeGrafter"/>
</dbReference>
<dbReference type="PROSITE" id="PS50943">
    <property type="entry name" value="HTH_CROC1"/>
    <property type="match status" value="1"/>
</dbReference>
<evidence type="ECO:0000256" key="1">
    <source>
        <dbReference type="ARBA" id="ARBA00022491"/>
    </source>
</evidence>
<dbReference type="PANTHER" id="PTHR30146">
    <property type="entry name" value="LACI-RELATED TRANSCRIPTIONAL REPRESSOR"/>
    <property type="match status" value="1"/>
</dbReference>
<dbReference type="InterPro" id="IPR028082">
    <property type="entry name" value="Peripla_BP_I"/>
</dbReference>
<evidence type="ECO:0000256" key="2">
    <source>
        <dbReference type="ARBA" id="ARBA00023015"/>
    </source>
</evidence>
<proteinExistence type="predicted"/>
<dbReference type="CDD" id="cd06267">
    <property type="entry name" value="PBP1_LacI_sugar_binding-like"/>
    <property type="match status" value="1"/>
</dbReference>